<organism evidence="2 3">
    <name type="scientific">Noviherbaspirillum aridicola</name>
    <dbReference type="NCBI Taxonomy" id="2849687"/>
    <lineage>
        <taxon>Bacteria</taxon>
        <taxon>Pseudomonadati</taxon>
        <taxon>Pseudomonadota</taxon>
        <taxon>Betaproteobacteria</taxon>
        <taxon>Burkholderiales</taxon>
        <taxon>Oxalobacteraceae</taxon>
        <taxon>Noviherbaspirillum</taxon>
    </lineage>
</organism>
<name>A0ABQ4QAG8_9BURK</name>
<dbReference type="EMBL" id="BPMK01000025">
    <property type="protein sequence ID" value="GIZ54071.1"/>
    <property type="molecule type" value="Genomic_DNA"/>
</dbReference>
<comment type="caution">
    <text evidence="2">The sequence shown here is derived from an EMBL/GenBank/DDBJ whole genome shotgun (WGS) entry which is preliminary data.</text>
</comment>
<evidence type="ECO:0000313" key="3">
    <source>
        <dbReference type="Proteomes" id="UP000887222"/>
    </source>
</evidence>
<sequence length="95" mass="10194">MGITKRPAPAPRTPEAVESFINGAPDAKVTAPRPQEDVLPPLPSQDDEEGSVQITLRIGKEQLARLTAAAKRQGIPRASYIKRAIALQLAADEKV</sequence>
<dbReference type="Proteomes" id="UP000887222">
    <property type="component" value="Unassembled WGS sequence"/>
</dbReference>
<evidence type="ECO:0000313" key="2">
    <source>
        <dbReference type="EMBL" id="GIZ54071.1"/>
    </source>
</evidence>
<evidence type="ECO:0000256" key="1">
    <source>
        <dbReference type="SAM" id="MobiDB-lite"/>
    </source>
</evidence>
<accession>A0ABQ4QAG8</accession>
<protein>
    <recommendedName>
        <fullName evidence="4">Ribbon-helix-helix CopG family protein</fullName>
    </recommendedName>
</protein>
<feature type="region of interest" description="Disordered" evidence="1">
    <location>
        <begin position="1"/>
        <end position="51"/>
    </location>
</feature>
<dbReference type="RefSeq" id="WP_220810478.1">
    <property type="nucleotide sequence ID" value="NZ_BPMK01000025.1"/>
</dbReference>
<keyword evidence="3" id="KW-1185">Reference proteome</keyword>
<proteinExistence type="predicted"/>
<gene>
    <name evidence="2" type="ORF">NCCP691_40850</name>
</gene>
<reference evidence="2 3" key="1">
    <citation type="journal article" date="2022" name="Int. J. Syst. Evol. Microbiol.">
        <title>Noviherbaspirillum aridicola sp. nov., isolated from an arid soil in Pakistan.</title>
        <authorList>
            <person name="Khan I.U."/>
            <person name="Saqib M."/>
            <person name="Amin A."/>
            <person name="Hussain F."/>
            <person name="Li L."/>
            <person name="Liu Y.H."/>
            <person name="Fang B.Z."/>
            <person name="Ahmed I."/>
            <person name="Li W.J."/>
        </authorList>
    </citation>
    <scope>NUCLEOTIDE SEQUENCE [LARGE SCALE GENOMIC DNA]</scope>
    <source>
        <strain evidence="2 3">NCCP-691</strain>
    </source>
</reference>
<evidence type="ECO:0008006" key="4">
    <source>
        <dbReference type="Google" id="ProtNLM"/>
    </source>
</evidence>